<evidence type="ECO:0000313" key="1">
    <source>
        <dbReference type="EMBL" id="KAF2465426.1"/>
    </source>
</evidence>
<evidence type="ECO:0000313" key="2">
    <source>
        <dbReference type="Proteomes" id="UP000799755"/>
    </source>
</evidence>
<dbReference type="Proteomes" id="UP000799755">
    <property type="component" value="Unassembled WGS sequence"/>
</dbReference>
<protein>
    <submittedName>
        <fullName evidence="1">Uncharacterized protein</fullName>
    </submittedName>
</protein>
<gene>
    <name evidence="1" type="ORF">BDR25DRAFT_360389</name>
</gene>
<name>A0ACB6QH08_9PLEO</name>
<sequence length="507" mass="57358">MRASAVICRPPDSSFPLTQRSHYSPDLTSTQRHVKASTLRVSDITKVASVLSNTALITTAGAIVKLKWRSYSRCDFVSKNCFTFLIPPLVKDCDPALIRWNQTVPTSAPLIVGVTDTSVRTPTAQLRIRLLDHLNDPLGPHNCKVPKYPNAALRLRVIAIHLAFRVVTKFNLRRDSNAFSQYVRRLLHILINAQLPRRHSTVHLRNYYGQHIASLILHPSRSSAFTQLRPMKLAKRIISRFTNQTPFTSLEASLHFVYFYSTQLAYLRSGAPRSNLVARDPDMTEMWLLRQYFLHSASYASLLPVPDLCRMGRPRPLILWCGLRIVRSQTLTFRLQTLSIMQQRLPHPSSGFVQPRRLSHALIWLILRSSPWCDPQRNPYHIYSGFFPQPNFAICMPACRGATQLNKTAVPSCVSSSIHFPVGTIPPGSSQLSASKGPHFKAAFISLIEHARWIPASCNLNQRPHILYISHLTRQAHPKVDEENNSGPKFASGDLTVRLALVMFRDM</sequence>
<comment type="caution">
    <text evidence="1">The sequence shown here is derived from an EMBL/GenBank/DDBJ whole genome shotgun (WGS) entry which is preliminary data.</text>
</comment>
<reference evidence="1" key="1">
    <citation type="journal article" date="2020" name="Stud. Mycol.">
        <title>101 Dothideomycetes genomes: a test case for predicting lifestyles and emergence of pathogens.</title>
        <authorList>
            <person name="Haridas S."/>
            <person name="Albert R."/>
            <person name="Binder M."/>
            <person name="Bloem J."/>
            <person name="Labutti K."/>
            <person name="Salamov A."/>
            <person name="Andreopoulos B."/>
            <person name="Baker S."/>
            <person name="Barry K."/>
            <person name="Bills G."/>
            <person name="Bluhm B."/>
            <person name="Cannon C."/>
            <person name="Castanera R."/>
            <person name="Culley D."/>
            <person name="Daum C."/>
            <person name="Ezra D."/>
            <person name="Gonzalez J."/>
            <person name="Henrissat B."/>
            <person name="Kuo A."/>
            <person name="Liang C."/>
            <person name="Lipzen A."/>
            <person name="Lutzoni F."/>
            <person name="Magnuson J."/>
            <person name="Mondo S."/>
            <person name="Nolan M."/>
            <person name="Ohm R."/>
            <person name="Pangilinan J."/>
            <person name="Park H.-J."/>
            <person name="Ramirez L."/>
            <person name="Alfaro M."/>
            <person name="Sun H."/>
            <person name="Tritt A."/>
            <person name="Yoshinaga Y."/>
            <person name="Zwiers L.-H."/>
            <person name="Turgeon B."/>
            <person name="Goodwin S."/>
            <person name="Spatafora J."/>
            <person name="Crous P."/>
            <person name="Grigoriev I."/>
        </authorList>
    </citation>
    <scope>NUCLEOTIDE SEQUENCE</scope>
    <source>
        <strain evidence="1">ATCC 200398</strain>
    </source>
</reference>
<keyword evidence="2" id="KW-1185">Reference proteome</keyword>
<dbReference type="EMBL" id="MU003529">
    <property type="protein sequence ID" value="KAF2465426.1"/>
    <property type="molecule type" value="Genomic_DNA"/>
</dbReference>
<proteinExistence type="predicted"/>
<accession>A0ACB6QH08</accession>
<organism evidence="1 2">
    <name type="scientific">Lindgomyces ingoldianus</name>
    <dbReference type="NCBI Taxonomy" id="673940"/>
    <lineage>
        <taxon>Eukaryota</taxon>
        <taxon>Fungi</taxon>
        <taxon>Dikarya</taxon>
        <taxon>Ascomycota</taxon>
        <taxon>Pezizomycotina</taxon>
        <taxon>Dothideomycetes</taxon>
        <taxon>Pleosporomycetidae</taxon>
        <taxon>Pleosporales</taxon>
        <taxon>Lindgomycetaceae</taxon>
        <taxon>Lindgomyces</taxon>
    </lineage>
</organism>